<feature type="domain" description="C2H2-type" evidence="3">
    <location>
        <begin position="398"/>
        <end position="420"/>
    </location>
</feature>
<proteinExistence type="predicted"/>
<evidence type="ECO:0000313" key="4">
    <source>
        <dbReference type="EMBL" id="KAF6148709.1"/>
    </source>
</evidence>
<dbReference type="SMART" id="SM00355">
    <property type="entry name" value="ZnF_C2H2"/>
    <property type="match status" value="2"/>
</dbReference>
<organism evidence="4 5">
    <name type="scientific">Kingdonia uniflora</name>
    <dbReference type="NCBI Taxonomy" id="39325"/>
    <lineage>
        <taxon>Eukaryota</taxon>
        <taxon>Viridiplantae</taxon>
        <taxon>Streptophyta</taxon>
        <taxon>Embryophyta</taxon>
        <taxon>Tracheophyta</taxon>
        <taxon>Spermatophyta</taxon>
        <taxon>Magnoliopsida</taxon>
        <taxon>Ranunculales</taxon>
        <taxon>Circaeasteraceae</taxon>
        <taxon>Kingdonia</taxon>
    </lineage>
</organism>
<dbReference type="PANTHER" id="PTHR37701:SF17">
    <property type="entry name" value="METHYL BINDING DOMAIN117"/>
    <property type="match status" value="1"/>
</dbReference>
<dbReference type="Proteomes" id="UP000541444">
    <property type="component" value="Unassembled WGS sequence"/>
</dbReference>
<keyword evidence="1" id="KW-0479">Metal-binding</keyword>
<accession>A0A7J7M1E2</accession>
<evidence type="ECO:0000313" key="5">
    <source>
        <dbReference type="Proteomes" id="UP000541444"/>
    </source>
</evidence>
<feature type="compositionally biased region" description="Polar residues" evidence="2">
    <location>
        <begin position="59"/>
        <end position="83"/>
    </location>
</feature>
<evidence type="ECO:0000256" key="1">
    <source>
        <dbReference type="PROSITE-ProRule" id="PRU00042"/>
    </source>
</evidence>
<dbReference type="PROSITE" id="PS00028">
    <property type="entry name" value="ZINC_FINGER_C2H2_1"/>
    <property type="match status" value="2"/>
</dbReference>
<feature type="region of interest" description="Disordered" evidence="2">
    <location>
        <begin position="59"/>
        <end position="117"/>
    </location>
</feature>
<dbReference type="PANTHER" id="PTHR37701">
    <property type="entry name" value="METHYL-CPG-BINDING DOMAIN-CONTAINING PROTEIN 8"/>
    <property type="match status" value="1"/>
</dbReference>
<dbReference type="PROSITE" id="PS50157">
    <property type="entry name" value="ZINC_FINGER_C2H2_2"/>
    <property type="match status" value="1"/>
</dbReference>
<protein>
    <recommendedName>
        <fullName evidence="3">C2H2-type domain-containing protein</fullName>
    </recommendedName>
</protein>
<dbReference type="OrthoDB" id="1893318at2759"/>
<name>A0A7J7M1E2_9MAGN</name>
<dbReference type="InterPro" id="IPR013087">
    <property type="entry name" value="Znf_C2H2_type"/>
</dbReference>
<comment type="caution">
    <text evidence="4">The sequence shown here is derived from an EMBL/GenBank/DDBJ whole genome shotgun (WGS) entry which is preliminary data.</text>
</comment>
<reference evidence="4 5" key="1">
    <citation type="journal article" date="2020" name="IScience">
        <title>Genome Sequencing of the Endangered Kingdonia uniflora (Circaeasteraceae, Ranunculales) Reveals Potential Mechanisms of Evolutionary Specialization.</title>
        <authorList>
            <person name="Sun Y."/>
            <person name="Deng T."/>
            <person name="Zhang A."/>
            <person name="Moore M.J."/>
            <person name="Landis J.B."/>
            <person name="Lin N."/>
            <person name="Zhang H."/>
            <person name="Zhang X."/>
            <person name="Huang J."/>
            <person name="Zhang X."/>
            <person name="Sun H."/>
            <person name="Wang H."/>
        </authorList>
    </citation>
    <scope>NUCLEOTIDE SEQUENCE [LARGE SCALE GENOMIC DNA]</scope>
    <source>
        <strain evidence="4">TB1705</strain>
        <tissue evidence="4">Leaf</tissue>
    </source>
</reference>
<dbReference type="GO" id="GO:0008270">
    <property type="term" value="F:zinc ion binding"/>
    <property type="evidence" value="ECO:0007669"/>
    <property type="project" value="UniProtKB-KW"/>
</dbReference>
<keyword evidence="1" id="KW-0862">Zinc</keyword>
<sequence length="1058" mass="115965">MATATANHLPLEKIPLVDLRLLSQTDLNSLSLHSLSSSSPDLFDDIIVPKIDRANFNESAGSRKQTYSRLRLAPNNTETSTPSIGRRRGCAAHAPVQEHHHSSNNPNPNEDDSERKENKQIVSILKDLFGKSKQIVAIRHANAEPQLAVMRKRSRKRKAVSATVAAPSGEGFYDEELLNFGANVVMEIVNRNGCVVDIAALGEVEDPFGSELRRRTEGLESEAELLGFMRELEGQWGSRRMKRKIVDASDFGDTPYGQQFLSCKEVSSYLHSFFGPQDETHPIFRQSDKDNLAAYKLQSTAGLKPKSEDTKDDVCYGATSPTASISAEHEMQDAVMGADNLADVEIRDLLECSKCNTSFDEKDAYLEHLLTSCHQKNAKRSRLGTSVCDGVIIKDGKFECQFCHKIFDERHRYNGHVGVHVRSYVRSLEASPGSVTAKMDDEPSLSEVHSRVSGASIDLDKSYILVTSAATPNTETNSGSPLDKLEVDSVLETYKAKSDHEVNVDFPYIKQGIGAFVAQTPIEKASHELNVGSPHSRPSIGGFVPENSTKPNDGLSMDFSSNLAVGSVPGISIIKSSCEPNFISHNKQDTVADKSEEYSVSKSRDKCSEMIGIDVGKIDGASNSIDRELDSCWESTTANNVDTSAFESYGQKVILTNLSTEMEKSGPPQETGSISSPNLLSGREENACVENIANEVLPVSAKMSRLEDSENRESKSCFQRSQDASVKDVATDTIEITDDEISKVDKHCSDIEKNNGYEMTGYTTRKIDDCYNRVNTKQDASYEITGDKAGQTDEAFDTVDGEQDGHYEMVGNNMVKIDQACSSVDIGRNSNYGMTLDKVRRFGEAAVNVDGEQDIGFEMTGDMVEKINEAHHNVDNEQDISYKMRNDSVKKIDKVPNNVNEGQGSGYEMTGGMVERIDKSYSTVEGALNSCLDSATALFNNVGNSAFKTYDRNYFYTTPTGEIEKSSGAYNFLFGPSGNEQNIGTQAVGNGNYPVSVNEHEPGGGFGRFQAGYANNFRTETNETTHRASIHQLPATDASSLVPPSCNIPTLNLFSEKV</sequence>
<dbReference type="AlphaFoldDB" id="A0A7J7M1E2"/>
<evidence type="ECO:0000256" key="2">
    <source>
        <dbReference type="SAM" id="MobiDB-lite"/>
    </source>
</evidence>
<keyword evidence="5" id="KW-1185">Reference proteome</keyword>
<dbReference type="InterPro" id="IPR037472">
    <property type="entry name" value="MBD8"/>
</dbReference>
<evidence type="ECO:0000259" key="3">
    <source>
        <dbReference type="PROSITE" id="PS50157"/>
    </source>
</evidence>
<dbReference type="Gene3D" id="3.30.160.60">
    <property type="entry name" value="Classic Zinc Finger"/>
    <property type="match status" value="1"/>
</dbReference>
<dbReference type="EMBL" id="JACGCM010001830">
    <property type="protein sequence ID" value="KAF6148709.1"/>
    <property type="molecule type" value="Genomic_DNA"/>
</dbReference>
<gene>
    <name evidence="4" type="ORF">GIB67_019317</name>
</gene>
<keyword evidence="1" id="KW-0863">Zinc-finger</keyword>